<keyword evidence="1" id="KW-0812">Transmembrane</keyword>
<protein>
    <submittedName>
        <fullName evidence="2">Uncharacterized protein</fullName>
    </submittedName>
</protein>
<dbReference type="AlphaFoldDB" id="A0A845HQJ2"/>
<gene>
    <name evidence="2" type="ORF">GTP81_23595</name>
</gene>
<feature type="transmembrane region" description="Helical" evidence="1">
    <location>
        <begin position="30"/>
        <end position="49"/>
    </location>
</feature>
<feature type="transmembrane region" description="Helical" evidence="1">
    <location>
        <begin position="5"/>
        <end position="24"/>
    </location>
</feature>
<keyword evidence="1" id="KW-1133">Transmembrane helix</keyword>
<keyword evidence="3" id="KW-1185">Reference proteome</keyword>
<feature type="transmembrane region" description="Helical" evidence="1">
    <location>
        <begin position="85"/>
        <end position="102"/>
    </location>
</feature>
<keyword evidence="1" id="KW-0472">Membrane</keyword>
<feature type="transmembrane region" description="Helical" evidence="1">
    <location>
        <begin position="114"/>
        <end position="135"/>
    </location>
</feature>
<accession>A0A845HQJ2</accession>
<evidence type="ECO:0000313" key="2">
    <source>
        <dbReference type="EMBL" id="MYN19733.1"/>
    </source>
</evidence>
<sequence>MELRILTWLFPWLMAVLEFLLRASSGNPDAVAFIGPTVGGTALGMLLPLTRAKLLAKEQSSPAARPTNFGLIDTAAEHWAQRINILLWLGLAAWATSLYLSINHGSPYFPKLDGVRTSLLIGFILWICAVLADLIRGGK</sequence>
<proteinExistence type="predicted"/>
<evidence type="ECO:0000313" key="3">
    <source>
        <dbReference type="Proteomes" id="UP000484875"/>
    </source>
</evidence>
<dbReference type="RefSeq" id="WP_161092141.1">
    <property type="nucleotide sequence ID" value="NZ_WWCV01000053.1"/>
</dbReference>
<name>A0A845HQJ2_9BURK</name>
<dbReference type="Proteomes" id="UP000484875">
    <property type="component" value="Unassembled WGS sequence"/>
</dbReference>
<organism evidence="2 3">
    <name type="scientific">Duganella vulcania</name>
    <dbReference type="NCBI Taxonomy" id="2692166"/>
    <lineage>
        <taxon>Bacteria</taxon>
        <taxon>Pseudomonadati</taxon>
        <taxon>Pseudomonadota</taxon>
        <taxon>Betaproteobacteria</taxon>
        <taxon>Burkholderiales</taxon>
        <taxon>Oxalobacteraceae</taxon>
        <taxon>Telluria group</taxon>
        <taxon>Duganella</taxon>
    </lineage>
</organism>
<evidence type="ECO:0000256" key="1">
    <source>
        <dbReference type="SAM" id="Phobius"/>
    </source>
</evidence>
<reference evidence="2 3" key="1">
    <citation type="submission" date="2019-12" db="EMBL/GenBank/DDBJ databases">
        <title>Novel species isolated from a subtropical stream in China.</title>
        <authorList>
            <person name="Lu H."/>
        </authorList>
    </citation>
    <scope>NUCLEOTIDE SEQUENCE [LARGE SCALE GENOMIC DNA]</scope>
    <source>
        <strain evidence="2 3">FT107W</strain>
    </source>
</reference>
<comment type="caution">
    <text evidence="2">The sequence shown here is derived from an EMBL/GenBank/DDBJ whole genome shotgun (WGS) entry which is preliminary data.</text>
</comment>
<dbReference type="EMBL" id="WWCV01000053">
    <property type="protein sequence ID" value="MYN19733.1"/>
    <property type="molecule type" value="Genomic_DNA"/>
</dbReference>